<evidence type="ECO:0000259" key="2">
    <source>
        <dbReference type="Pfam" id="PF02517"/>
    </source>
</evidence>
<keyword evidence="1" id="KW-1133">Transmembrane helix</keyword>
<proteinExistence type="predicted"/>
<dbReference type="Proteomes" id="UP000186058">
    <property type="component" value="Unassembled WGS sequence"/>
</dbReference>
<feature type="transmembrane region" description="Helical" evidence="1">
    <location>
        <begin position="113"/>
        <end position="132"/>
    </location>
</feature>
<feature type="transmembrane region" description="Helical" evidence="1">
    <location>
        <begin position="46"/>
        <end position="64"/>
    </location>
</feature>
<feature type="transmembrane region" description="Helical" evidence="1">
    <location>
        <begin position="178"/>
        <end position="197"/>
    </location>
</feature>
<dbReference type="RefSeq" id="WP_074106322.1">
    <property type="nucleotide sequence ID" value="NZ_LVWI01000001.1"/>
</dbReference>
<dbReference type="InterPro" id="IPR003675">
    <property type="entry name" value="Rce1/LyrA-like_dom"/>
</dbReference>
<feature type="domain" description="CAAX prenyl protease 2/Lysostaphin resistance protein A-like" evidence="2">
    <location>
        <begin position="115"/>
        <end position="217"/>
    </location>
</feature>
<reference evidence="3 4" key="1">
    <citation type="submission" date="2016-03" db="EMBL/GenBank/DDBJ databases">
        <authorList>
            <person name="Sant'Anna F.H."/>
            <person name="Ambrosini A."/>
            <person name="Souza R."/>
            <person name="Bach E."/>
            <person name="Fernandes G."/>
            <person name="Balsanelli E."/>
            <person name="Baura V.A."/>
            <person name="Souza E.M."/>
            <person name="Passaglia L."/>
        </authorList>
    </citation>
    <scope>NUCLEOTIDE SEQUENCE [LARGE SCALE GENOMIC DNA]</scope>
    <source>
        <strain evidence="3 4">P26E</strain>
    </source>
</reference>
<accession>A0ABX3EWI2</accession>
<gene>
    <name evidence="3" type="ORF">A3844_01000</name>
</gene>
<feature type="transmembrane region" description="Helical" evidence="1">
    <location>
        <begin position="12"/>
        <end position="31"/>
    </location>
</feature>
<evidence type="ECO:0000256" key="1">
    <source>
        <dbReference type="SAM" id="Phobius"/>
    </source>
</evidence>
<dbReference type="EMBL" id="LVWI01000001">
    <property type="protein sequence ID" value="OKP91731.1"/>
    <property type="molecule type" value="Genomic_DNA"/>
</dbReference>
<organism evidence="3 4">
    <name type="scientific">Paenibacillus helianthi</name>
    <dbReference type="NCBI Taxonomy" id="1349432"/>
    <lineage>
        <taxon>Bacteria</taxon>
        <taxon>Bacillati</taxon>
        <taxon>Bacillota</taxon>
        <taxon>Bacilli</taxon>
        <taxon>Bacillales</taxon>
        <taxon>Paenibacillaceae</taxon>
        <taxon>Paenibacillus</taxon>
    </lineage>
</organism>
<keyword evidence="1" id="KW-0472">Membrane</keyword>
<dbReference type="Pfam" id="PF02517">
    <property type="entry name" value="Rce1-like"/>
    <property type="match status" value="1"/>
</dbReference>
<evidence type="ECO:0000313" key="3">
    <source>
        <dbReference type="EMBL" id="OKP91731.1"/>
    </source>
</evidence>
<feature type="transmembrane region" description="Helical" evidence="1">
    <location>
        <begin position="152"/>
        <end position="172"/>
    </location>
</feature>
<feature type="transmembrane region" description="Helical" evidence="1">
    <location>
        <begin position="85"/>
        <end position="107"/>
    </location>
</feature>
<protein>
    <recommendedName>
        <fullName evidence="2">CAAX prenyl protease 2/Lysostaphin resistance protein A-like domain-containing protein</fullName>
    </recommendedName>
</protein>
<keyword evidence="4" id="KW-1185">Reference proteome</keyword>
<evidence type="ECO:0000313" key="4">
    <source>
        <dbReference type="Proteomes" id="UP000186058"/>
    </source>
</evidence>
<comment type="caution">
    <text evidence="3">The sequence shown here is derived from an EMBL/GenBank/DDBJ whole genome shotgun (WGS) entry which is preliminary data.</text>
</comment>
<sequence length="273" mass="30359">MEKLKTYAFGRPVMFSIIMIVVTIALTSIPLDPLFVSLLGQKSSEYATGIIEQVLVSFAIIWLLKRWGLLKSAGFTRPSWKGLWIYWPMILLTLLNGSDFIFGNIVIDTSRPVVIGLFILTYLSTGLFEEVLCRGAVLSVMLRKWGATRRGCYAAVIISSVLFGSAHIIHYFLHHSSLLATLTQMTYGIFIGVYFAACVIRNKSIFPAMIAHGVFDIFGSFQEITLGGGLNKTYLTMTVSNSLISILIFLPLFIYGLVIIRKVTPSENHESIA</sequence>
<name>A0ABX3EWI2_9BACL</name>
<keyword evidence="1" id="KW-0812">Transmembrane</keyword>
<feature type="transmembrane region" description="Helical" evidence="1">
    <location>
        <begin position="242"/>
        <end position="260"/>
    </location>
</feature>